<dbReference type="PANTHER" id="PTHR19303:SF52">
    <property type="entry name" value="TIGGER TRANSPOSABLE ELEMENT-DERIVED PROTEIN 6"/>
    <property type="match status" value="1"/>
</dbReference>
<dbReference type="Pfam" id="PF03221">
    <property type="entry name" value="HTH_Tnp_Tc5"/>
    <property type="match status" value="1"/>
</dbReference>
<evidence type="ECO:0000256" key="5">
    <source>
        <dbReference type="SAM" id="MobiDB-lite"/>
    </source>
</evidence>
<dbReference type="SUPFAM" id="SSF46689">
    <property type="entry name" value="Homeodomain-like"/>
    <property type="match status" value="2"/>
</dbReference>
<protein>
    <submittedName>
        <fullName evidence="8">Putative tigger transposable element-derived</fullName>
    </submittedName>
</protein>
<evidence type="ECO:0000256" key="2">
    <source>
        <dbReference type="ARBA" id="ARBA00023125"/>
    </source>
</evidence>
<organism evidence="8">
    <name type="scientific">Amblyomma aureolatum</name>
    <dbReference type="NCBI Taxonomy" id="187763"/>
    <lineage>
        <taxon>Eukaryota</taxon>
        <taxon>Metazoa</taxon>
        <taxon>Ecdysozoa</taxon>
        <taxon>Arthropoda</taxon>
        <taxon>Chelicerata</taxon>
        <taxon>Arachnida</taxon>
        <taxon>Acari</taxon>
        <taxon>Parasitiformes</taxon>
        <taxon>Ixodida</taxon>
        <taxon>Ixodoidea</taxon>
        <taxon>Ixodidae</taxon>
        <taxon>Amblyomminae</taxon>
        <taxon>Amblyomma</taxon>
    </lineage>
</organism>
<proteinExistence type="evidence at transcript level"/>
<dbReference type="InterPro" id="IPR009057">
    <property type="entry name" value="Homeodomain-like_sf"/>
</dbReference>
<reference evidence="8" key="1">
    <citation type="journal article" date="2017" name="Front. Cell. Infect. Microbiol.">
        <title>The Distinct Transcriptional Response of the Midgut of Amblyomma sculptum and Amblyomma aureolatum Ticks to Rickettsia rickettsii Correlates to Their Differences in Susceptibility to Infection.</title>
        <authorList>
            <person name="Martins L.A."/>
            <person name="Galletti M.F.B.M."/>
            <person name="Ribeiro J.M."/>
            <person name="Fujita A."/>
            <person name="Costa F.B."/>
            <person name="Labruna M.B."/>
            <person name="Daffre S."/>
            <person name="Fogaca A.C."/>
        </authorList>
    </citation>
    <scope>NUCLEOTIDE SEQUENCE</scope>
</reference>
<dbReference type="InterPro" id="IPR050863">
    <property type="entry name" value="CenT-Element_Derived"/>
</dbReference>
<dbReference type="PROSITE" id="PS50960">
    <property type="entry name" value="HTH_PSQ"/>
    <property type="match status" value="1"/>
</dbReference>
<feature type="non-terminal residue" evidence="8">
    <location>
        <position position="1"/>
    </location>
</feature>
<name>A0A1E1X420_9ACAR</name>
<dbReference type="SMART" id="SM00674">
    <property type="entry name" value="CENPB"/>
    <property type="match status" value="1"/>
</dbReference>
<dbReference type="GO" id="GO:0003677">
    <property type="term" value="F:DNA binding"/>
    <property type="evidence" value="ECO:0007669"/>
    <property type="project" value="UniProtKB-UniRule"/>
</dbReference>
<evidence type="ECO:0000259" key="7">
    <source>
        <dbReference type="PROSITE" id="PS51253"/>
    </source>
</evidence>
<accession>A0A1E1X420</accession>
<dbReference type="GO" id="GO:0005634">
    <property type="term" value="C:nucleus"/>
    <property type="evidence" value="ECO:0007669"/>
    <property type="project" value="UniProtKB-SubCell"/>
</dbReference>
<evidence type="ECO:0000313" key="8">
    <source>
        <dbReference type="EMBL" id="JAT93993.1"/>
    </source>
</evidence>
<comment type="subcellular location">
    <subcellularLocation>
        <location evidence="1 4">Nucleus</location>
    </subcellularLocation>
</comment>
<feature type="region of interest" description="Disordered" evidence="5">
    <location>
        <begin position="438"/>
        <end position="460"/>
    </location>
</feature>
<feature type="compositionally biased region" description="Acidic residues" evidence="5">
    <location>
        <begin position="380"/>
        <end position="392"/>
    </location>
</feature>
<evidence type="ECO:0000256" key="1">
    <source>
        <dbReference type="ARBA" id="ARBA00004123"/>
    </source>
</evidence>
<evidence type="ECO:0000256" key="3">
    <source>
        <dbReference type="ARBA" id="ARBA00023242"/>
    </source>
</evidence>
<feature type="domain" description="HTH CENPB-type" evidence="7">
    <location>
        <begin position="64"/>
        <end position="135"/>
    </location>
</feature>
<dbReference type="InterPro" id="IPR006600">
    <property type="entry name" value="HTH_CenpB_DNA-bd_dom"/>
</dbReference>
<feature type="compositionally biased region" description="Basic and acidic residues" evidence="5">
    <location>
        <begin position="396"/>
        <end position="405"/>
    </location>
</feature>
<dbReference type="Pfam" id="PF04218">
    <property type="entry name" value="CENP-B_N"/>
    <property type="match status" value="1"/>
</dbReference>
<dbReference type="InterPro" id="IPR004875">
    <property type="entry name" value="DDE_SF_endonuclease_dom"/>
</dbReference>
<dbReference type="Pfam" id="PF03184">
    <property type="entry name" value="DDE_1"/>
    <property type="match status" value="1"/>
</dbReference>
<feature type="region of interest" description="Disordered" evidence="5">
    <location>
        <begin position="378"/>
        <end position="405"/>
    </location>
</feature>
<evidence type="ECO:0000259" key="6">
    <source>
        <dbReference type="PROSITE" id="PS50960"/>
    </source>
</evidence>
<feature type="domain" description="HTH psq-type" evidence="6">
    <location>
        <begin position="1"/>
        <end position="52"/>
    </location>
</feature>
<feature type="compositionally biased region" description="Acidic residues" evidence="5">
    <location>
        <begin position="442"/>
        <end position="453"/>
    </location>
</feature>
<dbReference type="InterPro" id="IPR007889">
    <property type="entry name" value="HTH_Psq"/>
</dbReference>
<evidence type="ECO:0000256" key="4">
    <source>
        <dbReference type="PROSITE-ProRule" id="PRU00320"/>
    </source>
</evidence>
<feature type="DNA-binding region" description="H-T-H motif" evidence="4">
    <location>
        <begin position="28"/>
        <end position="48"/>
    </location>
</feature>
<sequence length="545" mass="60801">LTMSAKRKRLSLDEKQEVLRRLDSGQRQVDVAKAFGIPASSLSTIKSQRQAIAAASESAQLGPARKRLCAGYFSKVDEAVATWLKDLRSRNIPVSGPMIQEKAVEFAALFSVTGFEASSGWLHRFRARYGIGWKQVSGEARSADTAAASTWREEKLRDVISAYSPDDVYNADETGVFYQLLPDKTMCFKDDACKGGKHSKVRITALFCCNASGTHKMKPLIIGRYARPRCFKGLASLPCDYAHNSKAWMSRDLFTKWIVGVNNEMAKKNRKILLILDNCSAHLVDTRLSNIRVEFLPPNCTSILQPLDLGIIKNVKVHYRHRLVQRILINLRMQKREPINVRQAAEMLTGAWWTVKPTTIVNCWQKAGLNAANWTAVDASPEEEENDSDEGSTEPGDWKELSERLGTDSPLPFEDYACCDSQVETCATLTTEDIVASALPQEQEEEEEEEESTEGAPTEEKISAKEALVCLEKLKTFAAQQTVRCAGESSRGLGHSGPVHNRCSLKWTSAEKDYRILHKGLGSEYQLANKWVDIIRTPCSSFSAR</sequence>
<keyword evidence="2 4" id="KW-0238">DNA-binding</keyword>
<dbReference type="PANTHER" id="PTHR19303">
    <property type="entry name" value="TRANSPOSON"/>
    <property type="match status" value="1"/>
</dbReference>
<dbReference type="Gene3D" id="1.10.10.60">
    <property type="entry name" value="Homeodomain-like"/>
    <property type="match status" value="2"/>
</dbReference>
<dbReference type="AlphaFoldDB" id="A0A1E1X420"/>
<dbReference type="PROSITE" id="PS51253">
    <property type="entry name" value="HTH_CENPB"/>
    <property type="match status" value="1"/>
</dbReference>
<dbReference type="EMBL" id="GFAC01005195">
    <property type="protein sequence ID" value="JAT93993.1"/>
    <property type="molecule type" value="mRNA"/>
</dbReference>
<keyword evidence="3 4" id="KW-0539">Nucleus</keyword>